<dbReference type="AlphaFoldDB" id="A0A291HRF8"/>
<dbReference type="PRINTS" id="PR01277">
    <property type="entry name" value="CHANNELTSX"/>
</dbReference>
<dbReference type="Gene3D" id="2.40.230.20">
    <property type="entry name" value="Nucleoside-specific channel-forming protein, Tsx-like"/>
    <property type="match status" value="1"/>
</dbReference>
<protein>
    <recommendedName>
        <fullName evidence="9">Outer membrane protein OmpK</fullName>
    </recommendedName>
</protein>
<keyword evidence="3 6" id="KW-0732">Signal</keyword>
<proteinExistence type="inferred from homology"/>
<dbReference type="EMBL" id="CP012621">
    <property type="protein sequence ID" value="ATG74806.1"/>
    <property type="molecule type" value="Genomic_DNA"/>
</dbReference>
<dbReference type="GO" id="GO:0005337">
    <property type="term" value="F:nucleoside transmembrane transporter activity"/>
    <property type="evidence" value="ECO:0007669"/>
    <property type="project" value="InterPro"/>
</dbReference>
<name>A0A291HRF8_9GAMM</name>
<gene>
    <name evidence="7" type="ORF">AN401_13825</name>
</gene>
<evidence type="ECO:0000256" key="6">
    <source>
        <dbReference type="SAM" id="SignalP"/>
    </source>
</evidence>
<keyword evidence="8" id="KW-1185">Reference proteome</keyword>
<evidence type="ECO:0000313" key="7">
    <source>
        <dbReference type="EMBL" id="ATG74806.1"/>
    </source>
</evidence>
<dbReference type="Pfam" id="PF03502">
    <property type="entry name" value="Channel_Tsx"/>
    <property type="match status" value="1"/>
</dbReference>
<dbReference type="RefSeq" id="WP_096779702.1">
    <property type="nucleotide sequence ID" value="NZ_CP012621.1"/>
</dbReference>
<keyword evidence="5" id="KW-0998">Cell outer membrane</keyword>
<feature type="chain" id="PRO_5013398751" description="Outer membrane protein OmpK" evidence="6">
    <location>
        <begin position="25"/>
        <end position="282"/>
    </location>
</feature>
<reference evidence="8" key="1">
    <citation type="submission" date="2015-09" db="EMBL/GenBank/DDBJ databases">
        <authorList>
            <person name="Shao Z."/>
            <person name="Wang L."/>
        </authorList>
    </citation>
    <scope>NUCLEOTIDE SEQUENCE [LARGE SCALE GENOMIC DNA]</scope>
    <source>
        <strain evidence="8">F13-1</strain>
    </source>
</reference>
<evidence type="ECO:0000256" key="2">
    <source>
        <dbReference type="ARBA" id="ARBA00008728"/>
    </source>
</evidence>
<sequence>MAKMLTNLVAAGVLAALATPAALAADYGDDIHKNDYKWLQFNLMRSEGNKIPFGAQDTTYLEMEFGGRSGLFDLYGYLDVFDIFDSKGDDRYGGDNFFFKFAPRLSLDALTKTDLSFGPVQELYIATVTNVADSGAFGGLFEHYVGLGSDIQVPWFGKMGLNLYGRYVRENYGAPDEGKWDGYMLSTNWFKPFYHFDNGSFVAYQGYLDYKFGADTIGAEPGRTSNALEWFNGLYWHSDRYAVGYGLKAYNNMAFFKDGSDGTGFTQDTSGLGHYFSVTYKF</sequence>
<dbReference type="InterPro" id="IPR003055">
    <property type="entry name" value="Channel_Tsx"/>
</dbReference>
<feature type="signal peptide" evidence="6">
    <location>
        <begin position="1"/>
        <end position="24"/>
    </location>
</feature>
<dbReference type="KEGG" id="zdf:AN401_13825"/>
<organism evidence="7 8">
    <name type="scientific">Zobellella denitrificans</name>
    <dbReference type="NCBI Taxonomy" id="347534"/>
    <lineage>
        <taxon>Bacteria</taxon>
        <taxon>Pseudomonadati</taxon>
        <taxon>Pseudomonadota</taxon>
        <taxon>Gammaproteobacteria</taxon>
        <taxon>Aeromonadales</taxon>
        <taxon>Aeromonadaceae</taxon>
        <taxon>Zobellella</taxon>
    </lineage>
</organism>
<dbReference type="Proteomes" id="UP000217763">
    <property type="component" value="Chromosome"/>
</dbReference>
<dbReference type="GO" id="GO:0009279">
    <property type="term" value="C:cell outer membrane"/>
    <property type="evidence" value="ECO:0007669"/>
    <property type="project" value="UniProtKB-SubCell"/>
</dbReference>
<evidence type="ECO:0000256" key="4">
    <source>
        <dbReference type="ARBA" id="ARBA00023136"/>
    </source>
</evidence>
<accession>A0A291HRF8</accession>
<dbReference type="SUPFAM" id="SSF111364">
    <property type="entry name" value="Tsx-like channel"/>
    <property type="match status" value="1"/>
</dbReference>
<dbReference type="InterPro" id="IPR018013">
    <property type="entry name" value="Channel_Tsx-like"/>
</dbReference>
<evidence type="ECO:0000313" key="8">
    <source>
        <dbReference type="Proteomes" id="UP000217763"/>
    </source>
</evidence>
<comment type="similarity">
    <text evidence="2">Belongs to the nucleoside-specific channel-forming outer membrane porin (Tsx) (TC 1.B.10) family.</text>
</comment>
<evidence type="ECO:0000256" key="3">
    <source>
        <dbReference type="ARBA" id="ARBA00022729"/>
    </source>
</evidence>
<dbReference type="InterPro" id="IPR036777">
    <property type="entry name" value="Channel_Tsx-like_sf"/>
</dbReference>
<evidence type="ECO:0000256" key="5">
    <source>
        <dbReference type="ARBA" id="ARBA00023237"/>
    </source>
</evidence>
<evidence type="ECO:0008006" key="9">
    <source>
        <dbReference type="Google" id="ProtNLM"/>
    </source>
</evidence>
<comment type="subcellular location">
    <subcellularLocation>
        <location evidence="1">Cell outer membrane</location>
    </subcellularLocation>
</comment>
<keyword evidence="4" id="KW-0472">Membrane</keyword>
<evidence type="ECO:0000256" key="1">
    <source>
        <dbReference type="ARBA" id="ARBA00004442"/>
    </source>
</evidence>